<dbReference type="OrthoDB" id="8479564at2"/>
<organism evidence="1 2">
    <name type="scientific">Marinomonas polaris DSM 16579</name>
    <dbReference type="NCBI Taxonomy" id="1122206"/>
    <lineage>
        <taxon>Bacteria</taxon>
        <taxon>Pseudomonadati</taxon>
        <taxon>Pseudomonadota</taxon>
        <taxon>Gammaproteobacteria</taxon>
        <taxon>Oceanospirillales</taxon>
        <taxon>Oceanospirillaceae</taxon>
        <taxon>Marinomonas</taxon>
    </lineage>
</organism>
<evidence type="ECO:0000313" key="2">
    <source>
        <dbReference type="Proteomes" id="UP000184517"/>
    </source>
</evidence>
<proteinExistence type="predicted"/>
<name>A0A1M5J5S1_9GAMM</name>
<evidence type="ECO:0008006" key="3">
    <source>
        <dbReference type="Google" id="ProtNLM"/>
    </source>
</evidence>
<dbReference type="STRING" id="1122206.SAMN02745753_03783"/>
<reference evidence="2" key="1">
    <citation type="submission" date="2016-11" db="EMBL/GenBank/DDBJ databases">
        <authorList>
            <person name="Varghese N."/>
            <person name="Submissions S."/>
        </authorList>
    </citation>
    <scope>NUCLEOTIDE SEQUENCE [LARGE SCALE GENOMIC DNA]</scope>
    <source>
        <strain evidence="2">DSM 16579</strain>
    </source>
</reference>
<dbReference type="EMBL" id="FQVF01000020">
    <property type="protein sequence ID" value="SHG35944.1"/>
    <property type="molecule type" value="Genomic_DNA"/>
</dbReference>
<dbReference type="Proteomes" id="UP000184517">
    <property type="component" value="Unassembled WGS sequence"/>
</dbReference>
<sequence length="170" mass="19232">MENSITEDRLTFAFGAGVLATKYDDWSFYRNQFNNAFGGSKATDLLVVDGSTTWFIEIKDYRLHRRTKPIDLGDEIAIKIRDTLAGLCAAQVNANDAEEKKFARNALKAKQIRVVLYLEQPQKRSKLFPHAIDPVAVLQKLKQKVKAVDAHPLVVDQDKLTPQMNWTVQG</sequence>
<dbReference type="AlphaFoldDB" id="A0A1M5J5S1"/>
<protein>
    <recommendedName>
        <fullName evidence="3">Cysteinyl-tRNA synthetase</fullName>
    </recommendedName>
</protein>
<keyword evidence="2" id="KW-1185">Reference proteome</keyword>
<dbReference type="RefSeq" id="WP_072841217.1">
    <property type="nucleotide sequence ID" value="NZ_FQVF01000020.1"/>
</dbReference>
<evidence type="ECO:0000313" key="1">
    <source>
        <dbReference type="EMBL" id="SHG35944.1"/>
    </source>
</evidence>
<accession>A0A1M5J5S1</accession>
<gene>
    <name evidence="1" type="ORF">SAMN02745753_03783</name>
</gene>